<keyword evidence="5" id="KW-0233">DNA recombination</keyword>
<evidence type="ECO:0000313" key="12">
    <source>
        <dbReference type="EMBL" id="EIJ36980.1"/>
    </source>
</evidence>
<dbReference type="EMBL" id="JH651384">
    <property type="protein sequence ID" value="EIJ36980.1"/>
    <property type="molecule type" value="Genomic_DNA"/>
</dbReference>
<reference evidence="11" key="2">
    <citation type="submission" date="2012-02" db="EMBL/GenBank/DDBJ databases">
        <title>Improved High-Quality Draft genome of Thiothrix nivea DSM 5205.</title>
        <authorList>
            <consortium name="US DOE Joint Genome Institute (JGI-PGF)"/>
            <person name="Lucas S."/>
            <person name="Copeland A."/>
            <person name="Lapidus A."/>
            <person name="Bruce D."/>
            <person name="Goodwin L."/>
            <person name="Pitluck S."/>
            <person name="Peters L."/>
            <person name="Mikhailova N."/>
            <person name="Daligault H."/>
            <person name="Kyrpides N."/>
            <person name="Mavromatis K."/>
            <person name="Detter J.C."/>
            <person name="Han C."/>
            <person name="Land M."/>
            <person name="Hauser L."/>
            <person name="Markowitz V."/>
            <person name="Cheng J.-F."/>
            <person name="Hugenholtz P."/>
            <person name="Woyke T."/>
            <person name="Wu D."/>
            <person name="Verbarg S."/>
            <person name="Fruehling A."/>
            <person name="Brambilla E."/>
            <person name="Klenk H.-P."/>
            <person name="Eisen J.A."/>
        </authorList>
    </citation>
    <scope>NUCLEOTIDE SEQUENCE</scope>
    <source>
        <strain evidence="11">DSM 5205</strain>
    </source>
</reference>
<dbReference type="OrthoDB" id="9774608at2"/>
<gene>
    <name evidence="9" type="ORF">Thini_3882</name>
    <name evidence="10" type="ORF">Thini_4366</name>
    <name evidence="11" type="ORF">Thini_4439</name>
    <name evidence="12" type="ORF">Thini_4506</name>
</gene>
<evidence type="ECO:0000259" key="8">
    <source>
        <dbReference type="Pfam" id="PF05598"/>
    </source>
</evidence>
<keyword evidence="13" id="KW-1185">Reference proteome</keyword>
<organism evidence="11 13">
    <name type="scientific">Thiothrix nivea (strain ATCC 35100 / DSM 5205 / JP2)</name>
    <dbReference type="NCBI Taxonomy" id="870187"/>
    <lineage>
        <taxon>Bacteria</taxon>
        <taxon>Pseudomonadati</taxon>
        <taxon>Pseudomonadota</taxon>
        <taxon>Gammaproteobacteria</taxon>
        <taxon>Thiotrichales</taxon>
        <taxon>Thiotrichaceae</taxon>
        <taxon>Thiothrix</taxon>
    </lineage>
</organism>
<dbReference type="Pfam" id="PF01609">
    <property type="entry name" value="DDE_Tnp_1"/>
    <property type="match status" value="1"/>
</dbReference>
<name>A0A656HKB5_THINJ</name>
<keyword evidence="4" id="KW-0238">DNA-binding</keyword>
<evidence type="ECO:0000313" key="11">
    <source>
        <dbReference type="EMBL" id="EIJ36917.1"/>
    </source>
</evidence>
<feature type="region of interest" description="Disordered" evidence="6">
    <location>
        <begin position="270"/>
        <end position="289"/>
    </location>
</feature>
<comment type="similarity">
    <text evidence="2">Belongs to the transposase 11 family.</text>
</comment>
<evidence type="ECO:0000313" key="10">
    <source>
        <dbReference type="EMBL" id="EIJ36847.1"/>
    </source>
</evidence>
<evidence type="ECO:0000256" key="1">
    <source>
        <dbReference type="ARBA" id="ARBA00003544"/>
    </source>
</evidence>
<accession>A0A656HKB5</accession>
<feature type="compositionally biased region" description="Basic and acidic residues" evidence="6">
    <location>
        <begin position="179"/>
        <end position="188"/>
    </location>
</feature>
<comment type="function">
    <text evidence="1">Involved in the transposition of the insertion sequence IS5.</text>
</comment>
<dbReference type="EMBL" id="JH651384">
    <property type="protein sequence ID" value="EIJ36917.1"/>
    <property type="molecule type" value="Genomic_DNA"/>
</dbReference>
<sequence length="346" mass="39573">MSKKSAIKTSLFAAEEREQKLDRKGDLLSTLEKHVKFSDLAAEIDRIAPRPNRKQGGRPPYPTELMVRVLVLQHLYNLSDEALEYQLLDRLSFQRFCGLRHSSSIPDANTLWVFRERISAAGGADALFDAVQRQLQQHGFIARGGQIVDATLVEAPRQHFRKAEKEKLVQGETPPEWTDAQRRQKDTEASWTKKHGKSHHGYKLSISADRKYKLIRKRHVSTAKEHDTNHFEDVLDPANTSRDVWADKGYEDRAREQRLQQNGWRLHIQHKAKRGKPPSECQKRRNTRIAKPRARVEHVFGAMLAMGGKRIRSIGLARAEFGLSIKAAVYNLRRLCSLKESGVAPI</sequence>
<feature type="region of interest" description="Disordered" evidence="6">
    <location>
        <begin position="163"/>
        <end position="202"/>
    </location>
</feature>
<dbReference type="InterPro" id="IPR047959">
    <property type="entry name" value="Transpos_IS5"/>
</dbReference>
<dbReference type="Pfam" id="PF05598">
    <property type="entry name" value="DUF772"/>
    <property type="match status" value="1"/>
</dbReference>
<evidence type="ECO:0000256" key="2">
    <source>
        <dbReference type="ARBA" id="ARBA00010075"/>
    </source>
</evidence>
<feature type="domain" description="Transposase IS4-like" evidence="7">
    <location>
        <begin position="145"/>
        <end position="332"/>
    </location>
</feature>
<evidence type="ECO:0000313" key="9">
    <source>
        <dbReference type="EMBL" id="EIJ36382.1"/>
    </source>
</evidence>
<protein>
    <submittedName>
        <fullName evidence="11">Transposase IS4 family protein</fullName>
    </submittedName>
    <submittedName>
        <fullName evidence="12">Transposase, IS5 family</fullName>
    </submittedName>
</protein>
<dbReference type="EMBL" id="JH651384">
    <property type="protein sequence ID" value="EIJ36382.1"/>
    <property type="molecule type" value="Genomic_DNA"/>
</dbReference>
<dbReference type="GO" id="GO:0006313">
    <property type="term" value="P:DNA transposition"/>
    <property type="evidence" value="ECO:0007669"/>
    <property type="project" value="InterPro"/>
</dbReference>
<dbReference type="PANTHER" id="PTHR35604">
    <property type="entry name" value="TRANSPOSASE INSH FOR INSERTION SEQUENCE ELEMENT IS5A-RELATED"/>
    <property type="match status" value="1"/>
</dbReference>
<dbReference type="InterPro" id="IPR002559">
    <property type="entry name" value="Transposase_11"/>
</dbReference>
<dbReference type="GO" id="GO:0004803">
    <property type="term" value="F:transposase activity"/>
    <property type="evidence" value="ECO:0007669"/>
    <property type="project" value="InterPro"/>
</dbReference>
<evidence type="ECO:0000256" key="5">
    <source>
        <dbReference type="ARBA" id="ARBA00023172"/>
    </source>
</evidence>
<feature type="compositionally biased region" description="Basic residues" evidence="6">
    <location>
        <begin position="192"/>
        <end position="202"/>
    </location>
</feature>
<dbReference type="PANTHER" id="PTHR35604:SF2">
    <property type="entry name" value="TRANSPOSASE INSH FOR INSERTION SEQUENCE ELEMENT IS5A-RELATED"/>
    <property type="match status" value="1"/>
</dbReference>
<dbReference type="GO" id="GO:0003677">
    <property type="term" value="F:DNA binding"/>
    <property type="evidence" value="ECO:0007669"/>
    <property type="project" value="UniProtKB-KW"/>
</dbReference>
<proteinExistence type="inferred from homology"/>
<evidence type="ECO:0000259" key="7">
    <source>
        <dbReference type="Pfam" id="PF01609"/>
    </source>
</evidence>
<evidence type="ECO:0000256" key="4">
    <source>
        <dbReference type="ARBA" id="ARBA00023125"/>
    </source>
</evidence>
<evidence type="ECO:0000313" key="13">
    <source>
        <dbReference type="Proteomes" id="UP000005317"/>
    </source>
</evidence>
<dbReference type="AlphaFoldDB" id="A0A656HKB5"/>
<reference evidence="13" key="1">
    <citation type="journal article" date="2011" name="Stand. Genomic Sci.">
        <title>Genome sequence of the filamentous, gliding Thiothrix nivea neotype strain (JP2(T)).</title>
        <authorList>
            <person name="Lapidus A."/>
            <person name="Nolan M."/>
            <person name="Lucas S."/>
            <person name="Glavina Del Rio T."/>
            <person name="Tice H."/>
            <person name="Cheng J.F."/>
            <person name="Tapia R."/>
            <person name="Han C."/>
            <person name="Goodwin L."/>
            <person name="Pitluck S."/>
            <person name="Liolios K."/>
            <person name="Pagani I."/>
            <person name="Ivanova N."/>
            <person name="Huntemann M."/>
            <person name="Mavromatis K."/>
            <person name="Mikhailova N."/>
            <person name="Pati A."/>
            <person name="Chen A."/>
            <person name="Palaniappan K."/>
            <person name="Land M."/>
            <person name="Brambilla E.M."/>
            <person name="Rohde M."/>
            <person name="Abt B."/>
            <person name="Verbarg S."/>
            <person name="Goker M."/>
            <person name="Bristow J."/>
            <person name="Eisen J.A."/>
            <person name="Markowitz V."/>
            <person name="Hugenholtz P."/>
            <person name="Kyrpides N.C."/>
            <person name="Klenk H.P."/>
            <person name="Woyke T."/>
        </authorList>
    </citation>
    <scope>NUCLEOTIDE SEQUENCE [LARGE SCALE GENOMIC DNA]</scope>
    <source>
        <strain evidence="13">ATCC 35100 / DSM 5205 / JP2</strain>
    </source>
</reference>
<keyword evidence="3" id="KW-0815">Transposition</keyword>
<dbReference type="InterPro" id="IPR008490">
    <property type="entry name" value="Transposase_InsH_N"/>
</dbReference>
<dbReference type="Proteomes" id="UP000005317">
    <property type="component" value="Unassembled WGS sequence"/>
</dbReference>
<evidence type="ECO:0000256" key="3">
    <source>
        <dbReference type="ARBA" id="ARBA00022578"/>
    </source>
</evidence>
<dbReference type="EMBL" id="JH651384">
    <property type="protein sequence ID" value="EIJ36847.1"/>
    <property type="molecule type" value="Genomic_DNA"/>
</dbReference>
<evidence type="ECO:0000256" key="6">
    <source>
        <dbReference type="SAM" id="MobiDB-lite"/>
    </source>
</evidence>
<dbReference type="RefSeq" id="WP_002710256.1">
    <property type="nucleotide sequence ID" value="NZ_JH651384.1"/>
</dbReference>
<dbReference type="NCBIfam" id="NF033581">
    <property type="entry name" value="transpos_IS5_4"/>
    <property type="match status" value="1"/>
</dbReference>
<feature type="domain" description="Transposase InsH N-terminal" evidence="8">
    <location>
        <begin position="16"/>
        <end position="117"/>
    </location>
</feature>